<evidence type="ECO:0000313" key="3">
    <source>
        <dbReference type="EMBL" id="MET1256421.1"/>
    </source>
</evidence>
<dbReference type="RefSeq" id="WP_353897006.1">
    <property type="nucleotide sequence ID" value="NZ_JBEVCJ010000021.1"/>
</dbReference>
<feature type="region of interest" description="Disordered" evidence="1">
    <location>
        <begin position="293"/>
        <end position="325"/>
    </location>
</feature>
<dbReference type="Pfam" id="PF14238">
    <property type="entry name" value="DUF4340"/>
    <property type="match status" value="1"/>
</dbReference>
<comment type="caution">
    <text evidence="3">The sequence shown here is derived from an EMBL/GenBank/DDBJ whole genome shotgun (WGS) entry which is preliminary data.</text>
</comment>
<proteinExistence type="predicted"/>
<evidence type="ECO:0000313" key="4">
    <source>
        <dbReference type="Proteomes" id="UP001548189"/>
    </source>
</evidence>
<evidence type="ECO:0000256" key="1">
    <source>
        <dbReference type="SAM" id="MobiDB-lite"/>
    </source>
</evidence>
<evidence type="ECO:0000259" key="2">
    <source>
        <dbReference type="Pfam" id="PF14238"/>
    </source>
</evidence>
<feature type="domain" description="DUF4340" evidence="2">
    <location>
        <begin position="67"/>
        <end position="233"/>
    </location>
</feature>
<gene>
    <name evidence="3" type="ORF">ABVT43_14870</name>
</gene>
<keyword evidence="4" id="KW-1185">Reference proteome</keyword>
<organism evidence="3 4">
    <name type="scientific">Aliikangiella maris</name>
    <dbReference type="NCBI Taxonomy" id="3162458"/>
    <lineage>
        <taxon>Bacteria</taxon>
        <taxon>Pseudomonadati</taxon>
        <taxon>Pseudomonadota</taxon>
        <taxon>Gammaproteobacteria</taxon>
        <taxon>Oceanospirillales</taxon>
        <taxon>Pleioneaceae</taxon>
        <taxon>Aliikangiella</taxon>
    </lineage>
</organism>
<sequence length="325" mass="36622">MKQLKSKLSILLVLQLVLIGGLLLINQNSSEQHPQQSLMKFVINDVNKIIIDGEDKTISLQKVDQQWQLPELKNLPAESNKITQALNKLSELKTGWPTTTTASAHQRFAVADDKYQRRIQLFKGDNIVDEIYLGTSPGFRKVHVRKPSDSEVYSVKLNTFDFPVNNNDWLEKSLLNSQSVSKIKGNDFELVKSGEDWQLADSQTENLMLDAEKASTLAQSLANLNVIALADSTPASQAVTLEVTDEKVTHQYQFYQQESDYFVARNDIEGYFKISQSDFDTITQNKLENLLKTPKQTEDSLTDTAPVESEPVKNNESDTPLLTND</sequence>
<dbReference type="EMBL" id="JBEVCJ010000021">
    <property type="protein sequence ID" value="MET1256421.1"/>
    <property type="molecule type" value="Genomic_DNA"/>
</dbReference>
<dbReference type="Proteomes" id="UP001548189">
    <property type="component" value="Unassembled WGS sequence"/>
</dbReference>
<name>A0ABV2BWV7_9GAMM</name>
<protein>
    <submittedName>
        <fullName evidence="3">DUF4340 domain-containing protein</fullName>
    </submittedName>
</protein>
<accession>A0ABV2BWV7</accession>
<dbReference type="InterPro" id="IPR025641">
    <property type="entry name" value="DUF4340"/>
</dbReference>
<reference evidence="3 4" key="1">
    <citation type="submission" date="2024-06" db="EMBL/GenBank/DDBJ databases">
        <authorList>
            <person name="Li F."/>
        </authorList>
    </citation>
    <scope>NUCLEOTIDE SEQUENCE [LARGE SCALE GENOMIC DNA]</scope>
    <source>
        <strain evidence="3 4">GXAS 311</strain>
    </source>
</reference>